<proteinExistence type="predicted"/>
<feature type="non-terminal residue" evidence="1">
    <location>
        <position position="162"/>
    </location>
</feature>
<organism evidence="1 2">
    <name type="scientific">Prorocentrum cordatum</name>
    <dbReference type="NCBI Taxonomy" id="2364126"/>
    <lineage>
        <taxon>Eukaryota</taxon>
        <taxon>Sar</taxon>
        <taxon>Alveolata</taxon>
        <taxon>Dinophyceae</taxon>
        <taxon>Prorocentrales</taxon>
        <taxon>Prorocentraceae</taxon>
        <taxon>Prorocentrum</taxon>
    </lineage>
</organism>
<dbReference type="Proteomes" id="UP001189429">
    <property type="component" value="Unassembled WGS sequence"/>
</dbReference>
<protein>
    <submittedName>
        <fullName evidence="1">Uncharacterized protein</fullName>
    </submittedName>
</protein>
<comment type="caution">
    <text evidence="1">The sequence shown here is derived from an EMBL/GenBank/DDBJ whole genome shotgun (WGS) entry which is preliminary data.</text>
</comment>
<gene>
    <name evidence="1" type="ORF">PCOR1329_LOCUS43798</name>
</gene>
<evidence type="ECO:0000313" key="2">
    <source>
        <dbReference type="Proteomes" id="UP001189429"/>
    </source>
</evidence>
<accession>A0ABN9TZC3</accession>
<evidence type="ECO:0000313" key="1">
    <source>
        <dbReference type="EMBL" id="CAK0851710.1"/>
    </source>
</evidence>
<reference evidence="1" key="1">
    <citation type="submission" date="2023-10" db="EMBL/GenBank/DDBJ databases">
        <authorList>
            <person name="Chen Y."/>
            <person name="Shah S."/>
            <person name="Dougan E. K."/>
            <person name="Thang M."/>
            <person name="Chan C."/>
        </authorList>
    </citation>
    <scope>NUCLEOTIDE SEQUENCE [LARGE SCALE GENOMIC DNA]</scope>
</reference>
<name>A0ABN9TZC3_9DINO</name>
<keyword evidence="2" id="KW-1185">Reference proteome</keyword>
<dbReference type="EMBL" id="CAUYUJ010015267">
    <property type="protein sequence ID" value="CAK0851710.1"/>
    <property type="molecule type" value="Genomic_DNA"/>
</dbReference>
<sequence>MQSQVETGSATIERPEIPDQDLAHQEVIVLMVVSGTRGLSNLADQRDALRKVALHGAGVFLGGPPPTRRPPTDKGPRFRGVLGQMQIMTASASDSGVASPLSTRGLARNTAARGSRGMRGRGLRCLTCGNSWATEAWVFRLPYRCSPWNCEGGQRARELEFC</sequence>